<keyword evidence="3" id="KW-1185">Reference proteome</keyword>
<reference evidence="2 3" key="1">
    <citation type="submission" date="2010-04" db="EMBL/GenBank/DDBJ databases">
        <authorList>
            <person name="Qin X."/>
            <person name="Bachman B."/>
            <person name="Battles P."/>
            <person name="Bell A."/>
            <person name="Bess C."/>
            <person name="Bickham C."/>
            <person name="Chaboub L."/>
            <person name="Chen D."/>
            <person name="Coyle M."/>
            <person name="Deiros D.R."/>
            <person name="Dinh H."/>
            <person name="Forbes L."/>
            <person name="Fowler G."/>
            <person name="Francisco L."/>
            <person name="Fu Q."/>
            <person name="Gubbala S."/>
            <person name="Hale W."/>
            <person name="Han Y."/>
            <person name="Hemphill L."/>
            <person name="Highlander S.K."/>
            <person name="Hirani K."/>
            <person name="Hogues M."/>
            <person name="Jackson L."/>
            <person name="Jakkamsetti A."/>
            <person name="Javaid M."/>
            <person name="Jiang H."/>
            <person name="Korchina V."/>
            <person name="Kovar C."/>
            <person name="Lara F."/>
            <person name="Lee S."/>
            <person name="Mata R."/>
            <person name="Mathew T."/>
            <person name="Moen C."/>
            <person name="Morales K."/>
            <person name="Munidasa M."/>
            <person name="Nazareth L."/>
            <person name="Ngo R."/>
            <person name="Nguyen L."/>
            <person name="Okwuonu G."/>
            <person name="Ongeri F."/>
            <person name="Patil S."/>
            <person name="Petrosino J."/>
            <person name="Pham C."/>
            <person name="Pham P."/>
            <person name="Pu L.-L."/>
            <person name="Puazo M."/>
            <person name="Raj R."/>
            <person name="Reid J."/>
            <person name="Rouhana J."/>
            <person name="Saada N."/>
            <person name="Shang Y."/>
            <person name="Simmons D."/>
            <person name="Thornton R."/>
            <person name="Warren J."/>
            <person name="Weissenberger G."/>
            <person name="Zhang J."/>
            <person name="Zhang L."/>
            <person name="Zhou C."/>
            <person name="Zhu D."/>
            <person name="Muzny D."/>
            <person name="Worley K."/>
            <person name="Gibbs R."/>
        </authorList>
    </citation>
    <scope>NUCLEOTIDE SEQUENCE [LARGE SCALE GENOMIC DNA]</scope>
    <source>
        <strain evidence="2 3">ATCC 49957</strain>
    </source>
</reference>
<dbReference type="HOGENOM" id="CLU_2488832_0_0_5"/>
<feature type="compositionally biased region" description="Basic residues" evidence="1">
    <location>
        <begin position="39"/>
        <end position="55"/>
    </location>
</feature>
<accession>D5RP08</accession>
<protein>
    <submittedName>
        <fullName evidence="2">Uncharacterized protein</fullName>
    </submittedName>
</protein>
<evidence type="ECO:0000313" key="2">
    <source>
        <dbReference type="EMBL" id="EFH10959.1"/>
    </source>
</evidence>
<gene>
    <name evidence="2" type="ORF">HMPREF0731_2819</name>
</gene>
<proteinExistence type="predicted"/>
<sequence>PRAMARRAAIQPPPMPITAPSITSRARRCSRRQGSAATARRRAGKKGAGRLRRPARAPPMPCPSPRAIRQEGGAIGGDGGVQGLGA</sequence>
<feature type="region of interest" description="Disordered" evidence="1">
    <location>
        <begin position="1"/>
        <end position="86"/>
    </location>
</feature>
<dbReference type="EMBL" id="ADVL01000586">
    <property type="protein sequence ID" value="EFH10959.1"/>
    <property type="molecule type" value="Genomic_DNA"/>
</dbReference>
<evidence type="ECO:0000256" key="1">
    <source>
        <dbReference type="SAM" id="MobiDB-lite"/>
    </source>
</evidence>
<feature type="compositionally biased region" description="Gly residues" evidence="1">
    <location>
        <begin position="73"/>
        <end position="86"/>
    </location>
</feature>
<evidence type="ECO:0000313" key="3">
    <source>
        <dbReference type="Proteomes" id="UP000005324"/>
    </source>
</evidence>
<dbReference type="Proteomes" id="UP000005324">
    <property type="component" value="Unassembled WGS sequence"/>
</dbReference>
<name>D5RP08_9PROT</name>
<organism evidence="2 3">
    <name type="scientific">Pseudoroseomonas cervicalis ATCC 49957</name>
    <dbReference type="NCBI Taxonomy" id="525371"/>
    <lineage>
        <taxon>Bacteria</taxon>
        <taxon>Pseudomonadati</taxon>
        <taxon>Pseudomonadota</taxon>
        <taxon>Alphaproteobacteria</taxon>
        <taxon>Acetobacterales</taxon>
        <taxon>Roseomonadaceae</taxon>
        <taxon>Roseomonas</taxon>
    </lineage>
</organism>
<comment type="caution">
    <text evidence="2">The sequence shown here is derived from an EMBL/GenBank/DDBJ whole genome shotgun (WGS) entry which is preliminary data.</text>
</comment>
<dbReference type="AlphaFoldDB" id="D5RP08"/>
<feature type="non-terminal residue" evidence="2">
    <location>
        <position position="1"/>
    </location>
</feature>